<keyword evidence="3" id="KW-0804">Transcription</keyword>
<dbReference type="InterPro" id="IPR036271">
    <property type="entry name" value="Tet_transcr_reg_TetR-rel_C_sf"/>
</dbReference>
<dbReference type="Proteomes" id="UP001203069">
    <property type="component" value="Unassembled WGS sequence"/>
</dbReference>
<evidence type="ECO:0000313" key="5">
    <source>
        <dbReference type="Proteomes" id="UP001203069"/>
    </source>
</evidence>
<evidence type="ECO:0000256" key="3">
    <source>
        <dbReference type="ARBA" id="ARBA00023163"/>
    </source>
</evidence>
<gene>
    <name evidence="4" type="ORF">MFP26_16365</name>
</gene>
<evidence type="ECO:0000256" key="2">
    <source>
        <dbReference type="ARBA" id="ARBA00023125"/>
    </source>
</evidence>
<sequence length="183" mass="19984">MMSSSDLQQDGQLMASLAVAMVDQPRASLQDLAKAVGISKATLYRFCRTREQLYERLVEHAVQALSEATESADLAGAAPLEALRRLTEGSLGHRELSLFLTYYWRNHAAKGGIRTNWNQALDAFFLRGQRQGVFRVDIPAAALTEIYVSVLTGIISAEKNGRVARLGMATLVESVFLGGALAR</sequence>
<evidence type="ECO:0000256" key="1">
    <source>
        <dbReference type="ARBA" id="ARBA00023015"/>
    </source>
</evidence>
<dbReference type="InterPro" id="IPR009057">
    <property type="entry name" value="Homeodomain-like_sf"/>
</dbReference>
<dbReference type="Gene3D" id="1.10.357.10">
    <property type="entry name" value="Tetracycline Repressor, domain 2"/>
    <property type="match status" value="1"/>
</dbReference>
<reference evidence="4 5" key="1">
    <citation type="submission" date="2022-02" db="EMBL/GenBank/DDBJ databases">
        <title>Description of Brenneria tiliae sp. nov. isolated from symptomatic Tilia x moltkei and Tilia x europaea trees in the UK.</title>
        <authorList>
            <person name="Kile H."/>
        </authorList>
    </citation>
    <scope>NUCLEOTIDE SEQUENCE [LARGE SCALE GENOMIC DNA]</scope>
    <source>
        <strain evidence="4 5">MC1SB4.1</strain>
    </source>
</reference>
<dbReference type="InterPro" id="IPR050109">
    <property type="entry name" value="HTH-type_TetR-like_transc_reg"/>
</dbReference>
<evidence type="ECO:0000313" key="4">
    <source>
        <dbReference type="EMBL" id="MCL2894264.1"/>
    </source>
</evidence>
<dbReference type="SUPFAM" id="SSF48498">
    <property type="entry name" value="Tetracyclin repressor-like, C-terminal domain"/>
    <property type="match status" value="1"/>
</dbReference>
<keyword evidence="2" id="KW-0238">DNA-binding</keyword>
<keyword evidence="1" id="KW-0805">Transcription regulation</keyword>
<proteinExistence type="predicted"/>
<protein>
    <submittedName>
        <fullName evidence="4">TetR/AcrR family transcriptional regulator</fullName>
    </submittedName>
</protein>
<keyword evidence="5" id="KW-1185">Reference proteome</keyword>
<accession>A0ABT0MWP6</accession>
<dbReference type="PANTHER" id="PTHR30055:SF234">
    <property type="entry name" value="HTH-TYPE TRANSCRIPTIONAL REGULATOR BETI"/>
    <property type="match status" value="1"/>
</dbReference>
<dbReference type="SUPFAM" id="SSF46689">
    <property type="entry name" value="Homeodomain-like"/>
    <property type="match status" value="1"/>
</dbReference>
<dbReference type="EMBL" id="JAKPBZ010000113">
    <property type="protein sequence ID" value="MCL2894264.1"/>
    <property type="molecule type" value="Genomic_DNA"/>
</dbReference>
<name>A0ABT0MWP6_9GAMM</name>
<comment type="caution">
    <text evidence="4">The sequence shown here is derived from an EMBL/GenBank/DDBJ whole genome shotgun (WGS) entry which is preliminary data.</text>
</comment>
<organism evidence="4 5">
    <name type="scientific">Brenneria tiliae</name>
    <dbReference type="NCBI Taxonomy" id="2914984"/>
    <lineage>
        <taxon>Bacteria</taxon>
        <taxon>Pseudomonadati</taxon>
        <taxon>Pseudomonadota</taxon>
        <taxon>Gammaproteobacteria</taxon>
        <taxon>Enterobacterales</taxon>
        <taxon>Pectobacteriaceae</taxon>
        <taxon>Brenneria</taxon>
    </lineage>
</organism>
<dbReference type="PANTHER" id="PTHR30055">
    <property type="entry name" value="HTH-TYPE TRANSCRIPTIONAL REGULATOR RUTR"/>
    <property type="match status" value="1"/>
</dbReference>